<dbReference type="GO" id="GO:0008168">
    <property type="term" value="F:methyltransferase activity"/>
    <property type="evidence" value="ECO:0007669"/>
    <property type="project" value="UniProtKB-KW"/>
</dbReference>
<keyword evidence="2" id="KW-0489">Methyltransferase</keyword>
<keyword evidence="2" id="KW-0808">Transferase</keyword>
<dbReference type="Gene3D" id="3.40.50.150">
    <property type="entry name" value="Vaccinia Virus protein VP39"/>
    <property type="match status" value="1"/>
</dbReference>
<dbReference type="PANTHER" id="PTHR43667">
    <property type="entry name" value="CYCLOPROPANE-FATTY-ACYL-PHOSPHOLIPID SYNTHASE"/>
    <property type="match status" value="1"/>
</dbReference>
<protein>
    <submittedName>
        <fullName evidence="2">Methyltransferase</fullName>
    </submittedName>
</protein>
<dbReference type="InterPro" id="IPR041698">
    <property type="entry name" value="Methyltransf_25"/>
</dbReference>
<dbReference type="InterPro" id="IPR050723">
    <property type="entry name" value="CFA/CMAS"/>
</dbReference>
<name>A0A0W8FAN4_9ZZZZ</name>
<dbReference type="PANTHER" id="PTHR43667:SF2">
    <property type="entry name" value="FATTY ACID C-METHYL TRANSFERASE"/>
    <property type="match status" value="1"/>
</dbReference>
<dbReference type="InterPro" id="IPR029063">
    <property type="entry name" value="SAM-dependent_MTases_sf"/>
</dbReference>
<proteinExistence type="predicted"/>
<evidence type="ECO:0000313" key="2">
    <source>
        <dbReference type="EMBL" id="KUG17928.1"/>
    </source>
</evidence>
<dbReference type="SUPFAM" id="SSF53335">
    <property type="entry name" value="S-adenosyl-L-methionine-dependent methyltransferases"/>
    <property type="match status" value="1"/>
</dbReference>
<feature type="domain" description="Methyltransferase" evidence="1">
    <location>
        <begin position="66"/>
        <end position="153"/>
    </location>
</feature>
<dbReference type="Pfam" id="PF13649">
    <property type="entry name" value="Methyltransf_25"/>
    <property type="match status" value="1"/>
</dbReference>
<comment type="caution">
    <text evidence="2">The sequence shown here is derived from an EMBL/GenBank/DDBJ whole genome shotgun (WGS) entry which is preliminary data.</text>
</comment>
<evidence type="ECO:0000259" key="1">
    <source>
        <dbReference type="Pfam" id="PF13649"/>
    </source>
</evidence>
<reference evidence="2" key="1">
    <citation type="journal article" date="2015" name="Proc. Natl. Acad. Sci. U.S.A.">
        <title>Networks of energetic and metabolic interactions define dynamics in microbial communities.</title>
        <authorList>
            <person name="Embree M."/>
            <person name="Liu J.K."/>
            <person name="Al-Bassam M.M."/>
            <person name="Zengler K."/>
        </authorList>
    </citation>
    <scope>NUCLEOTIDE SEQUENCE</scope>
</reference>
<dbReference type="CDD" id="cd02440">
    <property type="entry name" value="AdoMet_MTases"/>
    <property type="match status" value="1"/>
</dbReference>
<dbReference type="EMBL" id="LNQE01001413">
    <property type="protein sequence ID" value="KUG17928.1"/>
    <property type="molecule type" value="Genomic_DNA"/>
</dbReference>
<organism evidence="2">
    <name type="scientific">hydrocarbon metagenome</name>
    <dbReference type="NCBI Taxonomy" id="938273"/>
    <lineage>
        <taxon>unclassified sequences</taxon>
        <taxon>metagenomes</taxon>
        <taxon>ecological metagenomes</taxon>
    </lineage>
</organism>
<accession>A0A0W8FAN4</accession>
<dbReference type="AlphaFoldDB" id="A0A0W8FAN4"/>
<gene>
    <name evidence="2" type="ORF">ASZ90_012377</name>
</gene>
<sequence>MPGIINWDELWKATHAGGFHHHGRDGQDLASFWDSRARGFNKRVMKNPERATNQVATLGLLPHETVLDVGAGTGRLAIPMARVARSVTALDQSKGMLACLEENMAKEGIENIRSIHKGWEELAEGEIEPHDVVLSSNSLGVSNLRESLAKMDSMAKRAAYIFTFADRRRDDGFADFLRGGKRARHHFGGPADYLVIYNLLADMGIFADIKIMNWQSSEHYSDLDEAVAEWKEMHEIPAEREPDLREFLSEKLTESEQGLCMHRHHKQAMISWQKDQPASEH</sequence>
<dbReference type="GO" id="GO:0032259">
    <property type="term" value="P:methylation"/>
    <property type="evidence" value="ECO:0007669"/>
    <property type="project" value="UniProtKB-KW"/>
</dbReference>